<dbReference type="SMART" id="SM00829">
    <property type="entry name" value="PKS_ER"/>
    <property type="match status" value="1"/>
</dbReference>
<dbReference type="InterPro" id="IPR020843">
    <property type="entry name" value="ER"/>
</dbReference>
<reference evidence="2 3" key="1">
    <citation type="submission" date="2021-01" db="EMBL/GenBank/DDBJ databases">
        <title>Complete genome sequence of Pantoea eucrina OB49, a heavy metal tolerant bacterium with PGPR potential isolated from wheat in Algeria.</title>
        <authorList>
            <person name="Lekired A."/>
            <person name="Ouzari I.H."/>
        </authorList>
    </citation>
    <scope>NUCLEOTIDE SEQUENCE [LARGE SCALE GENOMIC DNA]</scope>
    <source>
        <strain evidence="2 3">OB49</strain>
    </source>
</reference>
<dbReference type="Proteomes" id="UP000809137">
    <property type="component" value="Unassembled WGS sequence"/>
</dbReference>
<dbReference type="InterPro" id="IPR036291">
    <property type="entry name" value="NAD(P)-bd_dom_sf"/>
</dbReference>
<dbReference type="Gene3D" id="3.40.50.720">
    <property type="entry name" value="NAD(P)-binding Rossmann-like Domain"/>
    <property type="match status" value="1"/>
</dbReference>
<comment type="caution">
    <text evidence="2">The sequence shown here is derived from an EMBL/GenBank/DDBJ whole genome shotgun (WGS) entry which is preliminary data.</text>
</comment>
<organism evidence="2 3">
    <name type="scientific">Pantoea eucrina</name>
    <dbReference type="NCBI Taxonomy" id="472693"/>
    <lineage>
        <taxon>Bacteria</taxon>
        <taxon>Pseudomonadati</taxon>
        <taxon>Pseudomonadota</taxon>
        <taxon>Gammaproteobacteria</taxon>
        <taxon>Enterobacterales</taxon>
        <taxon>Erwiniaceae</taxon>
        <taxon>Pantoea</taxon>
    </lineage>
</organism>
<dbReference type="PANTHER" id="PTHR43677:SF1">
    <property type="entry name" value="ACRYLYL-COA REDUCTASE ACUI-RELATED"/>
    <property type="match status" value="1"/>
</dbReference>
<evidence type="ECO:0000259" key="1">
    <source>
        <dbReference type="SMART" id="SM00829"/>
    </source>
</evidence>
<dbReference type="PANTHER" id="PTHR43677">
    <property type="entry name" value="SHORT-CHAIN DEHYDROGENASE/REDUCTASE"/>
    <property type="match status" value="1"/>
</dbReference>
<dbReference type="InterPro" id="IPR013149">
    <property type="entry name" value="ADH-like_C"/>
</dbReference>
<dbReference type="InterPro" id="IPR014188">
    <property type="entry name" value="Acrylyl-CoA_reductase_AcuI"/>
</dbReference>
<evidence type="ECO:0000313" key="3">
    <source>
        <dbReference type="Proteomes" id="UP000809137"/>
    </source>
</evidence>
<feature type="domain" description="Enoyl reductase (ER)" evidence="1">
    <location>
        <begin position="13"/>
        <end position="324"/>
    </location>
</feature>
<accession>A0ABS1Z312</accession>
<dbReference type="EMBL" id="JAFCXS010000002">
    <property type="protein sequence ID" value="MBM0746769.1"/>
    <property type="molecule type" value="Genomic_DNA"/>
</dbReference>
<evidence type="ECO:0000313" key="2">
    <source>
        <dbReference type="EMBL" id="MBM0746769.1"/>
    </source>
</evidence>
<protein>
    <submittedName>
        <fullName evidence="2">Oxidoreductase</fullName>
    </submittedName>
</protein>
<dbReference type="InterPro" id="IPR051397">
    <property type="entry name" value="Zn-ADH-like_protein"/>
</dbReference>
<dbReference type="InterPro" id="IPR011032">
    <property type="entry name" value="GroES-like_sf"/>
</dbReference>
<gene>
    <name evidence="2" type="ORF">JJB79_04955</name>
</gene>
<dbReference type="Gene3D" id="3.90.180.10">
    <property type="entry name" value="Medium-chain alcohol dehydrogenases, catalytic domain"/>
    <property type="match status" value="1"/>
</dbReference>
<sequence>MFKALVIENDAQGYRTSLQDLSEQQLPDRDVILDISYSTLNYKDALAICNKGPIVRQFPMVPGIDFVGRVTHSRHPAWQQNDLALLTGWGVGEKHWGGLAQKASVSGDWLVSVPDALSPQQTMAIGTAGFTAMLCVMALEKQGITPQHGPVLVTGASGGVGSFAVRLLARLGYEVVAASGRTAERDYLCNTLGATAVIDRAELSEPGKPLAKERWAAAIDTVGSHTLANVLAGMRRDGVVAACGMAQGLDLPGSVAPFILRGVTLTGIDSVMCPQPLRQQVWQRLAEQADSALLQQITRIIPLSEAQEGAKQLLAGNVRGRLIVDCRQGVNDV</sequence>
<dbReference type="SUPFAM" id="SSF50129">
    <property type="entry name" value="GroES-like"/>
    <property type="match status" value="1"/>
</dbReference>
<name>A0ABS1Z312_9GAMM</name>
<dbReference type="CDD" id="cd08288">
    <property type="entry name" value="MDR_yhdh"/>
    <property type="match status" value="1"/>
</dbReference>
<dbReference type="SUPFAM" id="SSF51735">
    <property type="entry name" value="NAD(P)-binding Rossmann-fold domains"/>
    <property type="match status" value="1"/>
</dbReference>
<dbReference type="Pfam" id="PF00107">
    <property type="entry name" value="ADH_zinc_N"/>
    <property type="match status" value="1"/>
</dbReference>
<dbReference type="NCBIfam" id="TIGR02823">
    <property type="entry name" value="oxido_YhdH"/>
    <property type="match status" value="1"/>
</dbReference>
<dbReference type="RefSeq" id="WP_039380109.1">
    <property type="nucleotide sequence ID" value="NZ_CP083448.1"/>
</dbReference>
<proteinExistence type="predicted"/>
<keyword evidence="3" id="KW-1185">Reference proteome</keyword>
<dbReference type="GeneID" id="84692393"/>